<reference evidence="2" key="1">
    <citation type="journal article" date="2023" name="G3 (Bethesda)">
        <title>A reference genome for the long-term kleptoplast-retaining sea slug Elysia crispata morphotype clarki.</title>
        <authorList>
            <person name="Eastman K.E."/>
            <person name="Pendleton A.L."/>
            <person name="Shaikh M.A."/>
            <person name="Suttiyut T."/>
            <person name="Ogas R."/>
            <person name="Tomko P."/>
            <person name="Gavelis G."/>
            <person name="Widhalm J.R."/>
            <person name="Wisecaver J.H."/>
        </authorList>
    </citation>
    <scope>NUCLEOTIDE SEQUENCE</scope>
    <source>
        <strain evidence="2">ECLA1</strain>
    </source>
</reference>
<dbReference type="Proteomes" id="UP001283361">
    <property type="component" value="Unassembled WGS sequence"/>
</dbReference>
<accession>A0AAE0YKD8</accession>
<sequence length="157" mass="17972">MTGFNPRVTCHLYSPGTKAQKLVNSPVDWEDDRVQPSRDVPPVLTRHKGSAVGTKQAQQLGNSLVVWEDNRVRSSCHLYSPGTKAQQLGNSLEVWEDDRVQSSHDMSPARTKSVTFIQARVITELELIFHRMFNLWRDKGLTFWLRSVVNAIERQTR</sequence>
<gene>
    <name evidence="2" type="ORF">RRG08_000758</name>
</gene>
<evidence type="ECO:0000256" key="1">
    <source>
        <dbReference type="SAM" id="MobiDB-lite"/>
    </source>
</evidence>
<dbReference type="EMBL" id="JAWDGP010005966">
    <property type="protein sequence ID" value="KAK3748991.1"/>
    <property type="molecule type" value="Genomic_DNA"/>
</dbReference>
<keyword evidence="3" id="KW-1185">Reference proteome</keyword>
<dbReference type="AlphaFoldDB" id="A0AAE0YKD8"/>
<evidence type="ECO:0000313" key="2">
    <source>
        <dbReference type="EMBL" id="KAK3748991.1"/>
    </source>
</evidence>
<name>A0AAE0YKD8_9GAST</name>
<proteinExistence type="predicted"/>
<protein>
    <submittedName>
        <fullName evidence="2">Uncharacterized protein</fullName>
    </submittedName>
</protein>
<comment type="caution">
    <text evidence="2">The sequence shown here is derived from an EMBL/GenBank/DDBJ whole genome shotgun (WGS) entry which is preliminary data.</text>
</comment>
<evidence type="ECO:0000313" key="3">
    <source>
        <dbReference type="Proteomes" id="UP001283361"/>
    </source>
</evidence>
<feature type="region of interest" description="Disordered" evidence="1">
    <location>
        <begin position="26"/>
        <end position="52"/>
    </location>
</feature>
<organism evidence="2 3">
    <name type="scientific">Elysia crispata</name>
    <name type="common">lettuce slug</name>
    <dbReference type="NCBI Taxonomy" id="231223"/>
    <lineage>
        <taxon>Eukaryota</taxon>
        <taxon>Metazoa</taxon>
        <taxon>Spiralia</taxon>
        <taxon>Lophotrochozoa</taxon>
        <taxon>Mollusca</taxon>
        <taxon>Gastropoda</taxon>
        <taxon>Heterobranchia</taxon>
        <taxon>Euthyneura</taxon>
        <taxon>Panpulmonata</taxon>
        <taxon>Sacoglossa</taxon>
        <taxon>Placobranchoidea</taxon>
        <taxon>Plakobranchidae</taxon>
        <taxon>Elysia</taxon>
    </lineage>
</organism>